<comment type="caution">
    <text evidence="1">The sequence shown here is derived from an EMBL/GenBank/DDBJ whole genome shotgun (WGS) entry which is preliminary data.</text>
</comment>
<dbReference type="RefSeq" id="WP_344887882.1">
    <property type="nucleotide sequence ID" value="NZ_BAAAWD010000003.1"/>
</dbReference>
<reference evidence="2" key="1">
    <citation type="journal article" date="2019" name="Int. J. Syst. Evol. Microbiol.">
        <title>The Global Catalogue of Microorganisms (GCM) 10K type strain sequencing project: providing services to taxonomists for standard genome sequencing and annotation.</title>
        <authorList>
            <consortium name="The Broad Institute Genomics Platform"/>
            <consortium name="The Broad Institute Genome Sequencing Center for Infectious Disease"/>
            <person name="Wu L."/>
            <person name="Ma J."/>
        </authorList>
    </citation>
    <scope>NUCLEOTIDE SEQUENCE [LARGE SCALE GENOMIC DNA]</scope>
    <source>
        <strain evidence="2">JCM 3106</strain>
    </source>
</reference>
<dbReference type="Proteomes" id="UP001499930">
    <property type="component" value="Unassembled WGS sequence"/>
</dbReference>
<protein>
    <submittedName>
        <fullName evidence="1">Uncharacterized protein</fullName>
    </submittedName>
</protein>
<accession>A0ABP6KAA9</accession>
<gene>
    <name evidence="1" type="ORF">GCM10017559_06130</name>
</gene>
<keyword evidence="2" id="KW-1185">Reference proteome</keyword>
<name>A0ABP6KAA9_9ACTN</name>
<organism evidence="1 2">
    <name type="scientific">Streptosporangium longisporum</name>
    <dbReference type="NCBI Taxonomy" id="46187"/>
    <lineage>
        <taxon>Bacteria</taxon>
        <taxon>Bacillati</taxon>
        <taxon>Actinomycetota</taxon>
        <taxon>Actinomycetes</taxon>
        <taxon>Streptosporangiales</taxon>
        <taxon>Streptosporangiaceae</taxon>
        <taxon>Streptosporangium</taxon>
    </lineage>
</organism>
<dbReference type="EMBL" id="BAAAWD010000003">
    <property type="protein sequence ID" value="GAA2988972.1"/>
    <property type="molecule type" value="Genomic_DNA"/>
</dbReference>
<evidence type="ECO:0000313" key="1">
    <source>
        <dbReference type="EMBL" id="GAA2988972.1"/>
    </source>
</evidence>
<proteinExistence type="predicted"/>
<evidence type="ECO:0000313" key="2">
    <source>
        <dbReference type="Proteomes" id="UP001499930"/>
    </source>
</evidence>
<sequence length="47" mass="5264">MGGRLGAPFPFDTAWILIRPRRILTWGVDGDFFETGDFFGTSARDVT</sequence>